<feature type="domain" description="MurNAc-LAA" evidence="3">
    <location>
        <begin position="68"/>
        <end position="181"/>
    </location>
</feature>
<dbReference type="InterPro" id="IPR050695">
    <property type="entry name" value="N-acetylmuramoyl_amidase_3"/>
</dbReference>
<dbReference type="SUPFAM" id="SSF158634">
    <property type="entry name" value="RPA2825-like"/>
    <property type="match status" value="1"/>
</dbReference>
<keyword evidence="5" id="KW-1185">Reference proteome</keyword>
<organism evidence="4 5">
    <name type="scientific">Terribacillus saccharophilus</name>
    <dbReference type="NCBI Taxonomy" id="361277"/>
    <lineage>
        <taxon>Bacteria</taxon>
        <taxon>Bacillati</taxon>
        <taxon>Bacillota</taxon>
        <taxon>Bacilli</taxon>
        <taxon>Bacillales</taxon>
        <taxon>Bacillaceae</taxon>
        <taxon>Terribacillus</taxon>
    </lineage>
</organism>
<dbReference type="InterPro" id="IPR002477">
    <property type="entry name" value="Peptidoglycan-bd-like"/>
</dbReference>
<dbReference type="Gene3D" id="3.40.630.40">
    <property type="entry name" value="Zn-dependent exopeptidases"/>
    <property type="match status" value="1"/>
</dbReference>
<dbReference type="PANTHER" id="PTHR30404">
    <property type="entry name" value="N-ACETYLMURAMOYL-L-ALANINE AMIDASE"/>
    <property type="match status" value="1"/>
</dbReference>
<reference evidence="4 5" key="1">
    <citation type="submission" date="2017-07" db="EMBL/GenBank/DDBJ databases">
        <title>Isolation and whole genome analysis of endospore-forming bacteria from heroin.</title>
        <authorList>
            <person name="Kalinowski J."/>
            <person name="Ahrens B."/>
            <person name="Al-Dilaimi A."/>
            <person name="Winkler A."/>
            <person name="Wibberg D."/>
            <person name="Schleenbecker U."/>
            <person name="Ruckert C."/>
            <person name="Wolfel R."/>
            <person name="Grass G."/>
        </authorList>
    </citation>
    <scope>NUCLEOTIDE SEQUENCE [LARGE SCALE GENOMIC DNA]</scope>
    <source>
        <strain evidence="4 5">7517-1</strain>
    </source>
</reference>
<name>A0ABX4H078_9BACI</name>
<dbReference type="SUPFAM" id="SSF47090">
    <property type="entry name" value="PGBD-like"/>
    <property type="match status" value="1"/>
</dbReference>
<dbReference type="InterPro" id="IPR002508">
    <property type="entry name" value="MurNAc-LAA_cat"/>
</dbReference>
<dbReference type="PANTHER" id="PTHR30404:SF0">
    <property type="entry name" value="N-ACETYLMURAMOYL-L-ALANINE AMIDASE AMIC"/>
    <property type="match status" value="1"/>
</dbReference>
<dbReference type="RefSeq" id="WP_095218449.1">
    <property type="nucleotide sequence ID" value="NZ_NPBJ01000013.1"/>
</dbReference>
<dbReference type="InterPro" id="IPR036365">
    <property type="entry name" value="PGBD-like_sf"/>
</dbReference>
<dbReference type="CDD" id="cd02696">
    <property type="entry name" value="MurNAc-LAA"/>
    <property type="match status" value="1"/>
</dbReference>
<dbReference type="InterPro" id="IPR036366">
    <property type="entry name" value="PGBDSf"/>
</dbReference>
<proteinExistence type="predicted"/>
<evidence type="ECO:0000256" key="1">
    <source>
        <dbReference type="ARBA" id="ARBA00022801"/>
    </source>
</evidence>
<sequence length="357" mass="37554">MAYKVAIDAGHGGNGSTPGKRTPAGEYEWNFNNTVVNAAIAKMKDYGITVLRTDDANGKTDVPLKTRTDKANSWGADAYVSVHHNANTGKWGDWTGVETYTYTGSQPKSEKLAKAVHPRIVSAMGLRDRGTKKANLHIVRETKMPAILTEGGYMDSNIDIKKMRDNAVLRKQGEAIADGVAEYFGIKVKASAKTETAAPTKTATATAKPAKSSSAAKYPAAKSGEGIVDYLKRAGVDSSMANRKKLAAQHGISGYSGTASQNTQLIAKLSGSTKAASALKKAASTAKASGSSIVPYPGKLIRKGSKGKDVGRIQRAVGVKADNDFGPATEAAVKAYQKRKGLSADGIVGPATWNVMF</sequence>
<protein>
    <recommendedName>
        <fullName evidence="3">MurNAc-LAA domain-containing protein</fullName>
    </recommendedName>
</protein>
<gene>
    <name evidence="4" type="ORF">CHH48_07145</name>
</gene>
<evidence type="ECO:0000313" key="5">
    <source>
        <dbReference type="Proteomes" id="UP000216852"/>
    </source>
</evidence>
<dbReference type="SMART" id="SM00646">
    <property type="entry name" value="Ami_3"/>
    <property type="match status" value="1"/>
</dbReference>
<feature type="region of interest" description="Disordered" evidence="2">
    <location>
        <begin position="195"/>
        <end position="218"/>
    </location>
</feature>
<evidence type="ECO:0000259" key="3">
    <source>
        <dbReference type="SMART" id="SM00646"/>
    </source>
</evidence>
<dbReference type="EMBL" id="NPBJ01000013">
    <property type="protein sequence ID" value="PAE00536.1"/>
    <property type="molecule type" value="Genomic_DNA"/>
</dbReference>
<dbReference type="Pfam" id="PF01520">
    <property type="entry name" value="Amidase_3"/>
    <property type="match status" value="1"/>
</dbReference>
<dbReference type="Gene3D" id="1.10.101.10">
    <property type="entry name" value="PGBD-like superfamily/PGBD"/>
    <property type="match status" value="1"/>
</dbReference>
<dbReference type="Pfam" id="PF01471">
    <property type="entry name" value="PG_binding_1"/>
    <property type="match status" value="1"/>
</dbReference>
<evidence type="ECO:0000256" key="2">
    <source>
        <dbReference type="SAM" id="MobiDB-lite"/>
    </source>
</evidence>
<comment type="caution">
    <text evidence="4">The sequence shown here is derived from an EMBL/GenBank/DDBJ whole genome shotgun (WGS) entry which is preliminary data.</text>
</comment>
<evidence type="ECO:0000313" key="4">
    <source>
        <dbReference type="EMBL" id="PAE00536.1"/>
    </source>
</evidence>
<accession>A0ABX4H078</accession>
<dbReference type="Proteomes" id="UP000216852">
    <property type="component" value="Unassembled WGS sequence"/>
</dbReference>
<dbReference type="SUPFAM" id="SSF53187">
    <property type="entry name" value="Zn-dependent exopeptidases"/>
    <property type="match status" value="1"/>
</dbReference>
<keyword evidence="1" id="KW-0378">Hydrolase</keyword>